<dbReference type="Proteomes" id="UP000440578">
    <property type="component" value="Unassembled WGS sequence"/>
</dbReference>
<keyword evidence="16" id="KW-1185">Reference proteome</keyword>
<feature type="chain" id="PRO_5025680987" description="procollagen-proline 4-dioxygenase" evidence="13">
    <location>
        <begin position="21"/>
        <end position="541"/>
    </location>
</feature>
<evidence type="ECO:0000256" key="1">
    <source>
        <dbReference type="ARBA" id="ARBA00001961"/>
    </source>
</evidence>
<name>A0A6A4X4T9_AMPAM</name>
<evidence type="ECO:0000313" key="16">
    <source>
        <dbReference type="Proteomes" id="UP000440578"/>
    </source>
</evidence>
<dbReference type="SMART" id="SM00702">
    <property type="entry name" value="P4Hc"/>
    <property type="match status" value="1"/>
</dbReference>
<sequence>MWSALYGALVVAAVTAVCGGYSEDFFSSTSRLEQLVGQEEVVVDKLERYLEEAYHSLETVRSYVTSFREMRAGSSIHHPVEAFLMLRRLTVDWDIVEDDLRRQANQTQETLRSIGGFRADRPFPEADDLHGAAVALIRLQDTYQLNMTQLPRGHIASFGPEPAAEFQSAQELTARDCLFIGRHAFSRGLYDAAIEWFEAALWRTEEEPEGAVTATRDEIEPLLTSTIKLHDSVLEEQGPRGEDWRTNPVPIDRRLAEQERYQPPRLAVFRPRLHQPQAEAEEEEHYQRLCRGERLRSPAEEADLSCHLTSNDSPLLLLSPLRVEVLSRQPYIVMLHQLVTETEVSQFQELAGPRLATSRHRHPDGEFVASMSRISKNAWIPDDEDPTGMLARVTRRVAASSGLKCDNDMAAEAFQVANYGIGGLYVTHTDHHMAEVPRGPHAHWETMIGDRLATWMVYLSDVPAGGATVFPRAGVTVWPERGSVAFWWNLNAAGKGDDDTRHAACPVLHGSKWVSNKWIHYNEQFRTKPCGLTPDAIHQTP</sequence>
<evidence type="ECO:0000256" key="3">
    <source>
        <dbReference type="ARBA" id="ARBA00004319"/>
    </source>
</evidence>
<dbReference type="PROSITE" id="PS51471">
    <property type="entry name" value="FE2OG_OXY"/>
    <property type="match status" value="1"/>
</dbReference>
<dbReference type="Pfam" id="PF13640">
    <property type="entry name" value="2OG-FeII_Oxy_3"/>
    <property type="match status" value="1"/>
</dbReference>
<reference evidence="15 16" key="1">
    <citation type="submission" date="2019-07" db="EMBL/GenBank/DDBJ databases">
        <title>Draft genome assembly of a fouling barnacle, Amphibalanus amphitrite (Darwin, 1854): The first reference genome for Thecostraca.</title>
        <authorList>
            <person name="Kim W."/>
        </authorList>
    </citation>
    <scope>NUCLEOTIDE SEQUENCE [LARGE SCALE GENOMIC DNA]</scope>
    <source>
        <strain evidence="15">SNU_AA5</strain>
        <tissue evidence="15">Soma without cirri and trophi</tissue>
    </source>
</reference>
<evidence type="ECO:0000256" key="11">
    <source>
        <dbReference type="ARBA" id="ARBA00023004"/>
    </source>
</evidence>
<dbReference type="GO" id="GO:0005788">
    <property type="term" value="C:endoplasmic reticulum lumen"/>
    <property type="evidence" value="ECO:0007669"/>
    <property type="project" value="UniProtKB-SubCell"/>
</dbReference>
<evidence type="ECO:0000256" key="4">
    <source>
        <dbReference type="ARBA" id="ARBA00006511"/>
    </source>
</evidence>
<dbReference type="Pfam" id="PF08336">
    <property type="entry name" value="P4Ha_N"/>
    <property type="match status" value="1"/>
</dbReference>
<keyword evidence="7" id="KW-0256">Endoplasmic reticulum</keyword>
<comment type="similarity">
    <text evidence="4">Belongs to the P4HA family.</text>
</comment>
<dbReference type="InterPro" id="IPR011990">
    <property type="entry name" value="TPR-like_helical_dom_sf"/>
</dbReference>
<evidence type="ECO:0000256" key="2">
    <source>
        <dbReference type="ARBA" id="ARBA00002035"/>
    </source>
</evidence>
<gene>
    <name evidence="15" type="primary">P4ha1_0</name>
    <name evidence="15" type="ORF">FJT64_018994</name>
</gene>
<dbReference type="FunFam" id="2.60.120.620:FF:000011">
    <property type="entry name" value="Prolyl alpha subunit"/>
    <property type="match status" value="1"/>
</dbReference>
<evidence type="ECO:0000313" key="15">
    <source>
        <dbReference type="EMBL" id="KAF0309898.1"/>
    </source>
</evidence>
<dbReference type="Gene3D" id="2.60.120.620">
    <property type="entry name" value="q2cbj1_9rhob like domain"/>
    <property type="match status" value="1"/>
</dbReference>
<dbReference type="InterPro" id="IPR006620">
    <property type="entry name" value="Pro_4_hyd_alph"/>
</dbReference>
<evidence type="ECO:0000256" key="9">
    <source>
        <dbReference type="ARBA" id="ARBA00022964"/>
    </source>
</evidence>
<evidence type="ECO:0000256" key="6">
    <source>
        <dbReference type="ARBA" id="ARBA00022723"/>
    </source>
</evidence>
<protein>
    <recommendedName>
        <fullName evidence="5">procollagen-proline 4-dioxygenase</fullName>
        <ecNumber evidence="5">1.14.11.2</ecNumber>
    </recommendedName>
</protein>
<dbReference type="EC" id="1.14.11.2" evidence="5"/>
<organism evidence="15 16">
    <name type="scientific">Amphibalanus amphitrite</name>
    <name type="common">Striped barnacle</name>
    <name type="synonym">Balanus amphitrite</name>
    <dbReference type="NCBI Taxonomy" id="1232801"/>
    <lineage>
        <taxon>Eukaryota</taxon>
        <taxon>Metazoa</taxon>
        <taxon>Ecdysozoa</taxon>
        <taxon>Arthropoda</taxon>
        <taxon>Crustacea</taxon>
        <taxon>Multicrustacea</taxon>
        <taxon>Cirripedia</taxon>
        <taxon>Thoracica</taxon>
        <taxon>Thoracicalcarea</taxon>
        <taxon>Balanomorpha</taxon>
        <taxon>Balanoidea</taxon>
        <taxon>Balanidae</taxon>
        <taxon>Amphibalaninae</taxon>
        <taxon>Amphibalanus</taxon>
    </lineage>
</organism>
<evidence type="ECO:0000256" key="5">
    <source>
        <dbReference type="ARBA" id="ARBA00012269"/>
    </source>
</evidence>
<evidence type="ECO:0000256" key="7">
    <source>
        <dbReference type="ARBA" id="ARBA00022824"/>
    </source>
</evidence>
<dbReference type="AlphaFoldDB" id="A0A6A4X4T9"/>
<comment type="function">
    <text evidence="2">Catalyzes the post-translational formation of 4-hydroxyproline in -Xaa-Pro-Gly- sequences in collagens and other proteins.</text>
</comment>
<dbReference type="InterPro" id="IPR045054">
    <property type="entry name" value="P4HA-like"/>
</dbReference>
<keyword evidence="9" id="KW-0223">Dioxygenase</keyword>
<evidence type="ECO:0000256" key="13">
    <source>
        <dbReference type="SAM" id="SignalP"/>
    </source>
</evidence>
<evidence type="ECO:0000259" key="14">
    <source>
        <dbReference type="PROSITE" id="PS51471"/>
    </source>
</evidence>
<dbReference type="InterPro" id="IPR013547">
    <property type="entry name" value="P4H_N"/>
</dbReference>
<dbReference type="GO" id="GO:0004656">
    <property type="term" value="F:procollagen-proline 4-dioxygenase activity"/>
    <property type="evidence" value="ECO:0007669"/>
    <property type="project" value="UniProtKB-EC"/>
</dbReference>
<proteinExistence type="inferred from homology"/>
<dbReference type="Gene3D" id="1.25.40.10">
    <property type="entry name" value="Tetratricopeptide repeat domain"/>
    <property type="match status" value="1"/>
</dbReference>
<evidence type="ECO:0000256" key="10">
    <source>
        <dbReference type="ARBA" id="ARBA00023002"/>
    </source>
</evidence>
<dbReference type="Gene3D" id="6.10.140.1460">
    <property type="match status" value="1"/>
</dbReference>
<feature type="signal peptide" evidence="13">
    <location>
        <begin position="1"/>
        <end position="20"/>
    </location>
</feature>
<keyword evidence="8" id="KW-0847">Vitamin C</keyword>
<keyword evidence="11" id="KW-0408">Iron</keyword>
<dbReference type="EMBL" id="VIIS01000364">
    <property type="protein sequence ID" value="KAF0309898.1"/>
    <property type="molecule type" value="Genomic_DNA"/>
</dbReference>
<comment type="caution">
    <text evidence="15">The sequence shown here is derived from an EMBL/GenBank/DDBJ whole genome shotgun (WGS) entry which is preliminary data.</text>
</comment>
<keyword evidence="10" id="KW-0560">Oxidoreductase</keyword>
<feature type="domain" description="Fe2OG dioxygenase" evidence="14">
    <location>
        <begin position="409"/>
        <end position="521"/>
    </location>
</feature>
<keyword evidence="12" id="KW-0325">Glycoprotein</keyword>
<dbReference type="OrthoDB" id="420380at2759"/>
<accession>A0A6A4X4T9</accession>
<dbReference type="InterPro" id="IPR044862">
    <property type="entry name" value="Pro_4_hyd_alph_FE2OG_OXY"/>
</dbReference>
<dbReference type="GO" id="GO:0005506">
    <property type="term" value="F:iron ion binding"/>
    <property type="evidence" value="ECO:0007669"/>
    <property type="project" value="InterPro"/>
</dbReference>
<dbReference type="PANTHER" id="PTHR10869:SF244">
    <property type="entry name" value="PROLYL 4-HYDROXYLASE SUBUNIT ALPHA-2"/>
    <property type="match status" value="1"/>
</dbReference>
<dbReference type="PANTHER" id="PTHR10869">
    <property type="entry name" value="PROLYL 4-HYDROXYLASE ALPHA SUBUNIT"/>
    <property type="match status" value="1"/>
</dbReference>
<evidence type="ECO:0000256" key="8">
    <source>
        <dbReference type="ARBA" id="ARBA00022896"/>
    </source>
</evidence>
<keyword evidence="6" id="KW-0479">Metal-binding</keyword>
<comment type="subcellular location">
    <subcellularLocation>
        <location evidence="3">Endoplasmic reticulum lumen</location>
    </subcellularLocation>
</comment>
<evidence type="ECO:0000256" key="12">
    <source>
        <dbReference type="ARBA" id="ARBA00023180"/>
    </source>
</evidence>
<dbReference type="InterPro" id="IPR005123">
    <property type="entry name" value="Oxoglu/Fe-dep_dioxygenase_dom"/>
</dbReference>
<dbReference type="GO" id="GO:0031418">
    <property type="term" value="F:L-ascorbic acid binding"/>
    <property type="evidence" value="ECO:0007669"/>
    <property type="project" value="UniProtKB-KW"/>
</dbReference>
<keyword evidence="13" id="KW-0732">Signal</keyword>
<comment type="cofactor">
    <cofactor evidence="1">
        <name>L-ascorbate</name>
        <dbReference type="ChEBI" id="CHEBI:38290"/>
    </cofactor>
</comment>